<sequence length="281" mass="30713">MKPLVQQSPSHTTNNTTGTILNMLRLFPIYFLLMLLLIGVAIYQHVAAANLSLPLFPGLTLTTILLLVLAIASTVISARLAKAARPYQTLGRGLPLAQAVMTIVLATLFFSNIPPSDARDCLLSTIWQRLFSRHDAESLRRIQDAYQCCGYNTVRDRAWPFPNHQTARTCEEMYGRTLACVRPLRAALGQASGIGFGIVLMSALVQIAYMLLEDYQSSSTSAPAPSNLIGYGDATRAPLLPRAYHDTDNVSEEDPAEAREAHPAQVATREETGDTGGSPWR</sequence>
<evidence type="ECO:0000256" key="1">
    <source>
        <dbReference type="SAM" id="MobiDB-lite"/>
    </source>
</evidence>
<dbReference type="Proteomes" id="UP000001610">
    <property type="component" value="Unassembled WGS sequence"/>
</dbReference>
<dbReference type="VEuPathDB" id="FungiDB:CCM_04943"/>
<dbReference type="KEGG" id="cmt:CCM_04943"/>
<keyword evidence="4" id="KW-1185">Reference proteome</keyword>
<dbReference type="HOGENOM" id="CLU_055673_0_0_1"/>
<feature type="region of interest" description="Disordered" evidence="1">
    <location>
        <begin position="241"/>
        <end position="281"/>
    </location>
</feature>
<dbReference type="OMA" id="RDMAWPF"/>
<dbReference type="AlphaFoldDB" id="G3JFJ5"/>
<keyword evidence="2" id="KW-0472">Membrane</keyword>
<dbReference type="GeneID" id="18166964"/>
<dbReference type="EMBL" id="JH126401">
    <property type="protein sequence ID" value="EGX93569.1"/>
    <property type="molecule type" value="Genomic_DNA"/>
</dbReference>
<feature type="transmembrane region" description="Helical" evidence="2">
    <location>
        <begin position="191"/>
        <end position="212"/>
    </location>
</feature>
<feature type="transmembrane region" description="Helical" evidence="2">
    <location>
        <begin position="93"/>
        <end position="113"/>
    </location>
</feature>
<evidence type="ECO:0000256" key="2">
    <source>
        <dbReference type="SAM" id="Phobius"/>
    </source>
</evidence>
<evidence type="ECO:0000313" key="4">
    <source>
        <dbReference type="Proteomes" id="UP000001610"/>
    </source>
</evidence>
<keyword evidence="2" id="KW-1133">Transmembrane helix</keyword>
<evidence type="ECO:0000313" key="3">
    <source>
        <dbReference type="EMBL" id="EGX93569.1"/>
    </source>
</evidence>
<reference evidence="3 4" key="1">
    <citation type="journal article" date="2011" name="Genome Biol.">
        <title>Genome sequence of the insect pathogenic fungus Cordyceps militaris, a valued traditional Chinese medicine.</title>
        <authorList>
            <person name="Zheng P."/>
            <person name="Xia Y."/>
            <person name="Xiao G."/>
            <person name="Xiong C."/>
            <person name="Hu X."/>
            <person name="Zhang S."/>
            <person name="Zheng H."/>
            <person name="Huang Y."/>
            <person name="Zhou Y."/>
            <person name="Wang S."/>
            <person name="Zhao G.P."/>
            <person name="Liu X."/>
            <person name="St Leger R.J."/>
            <person name="Wang C."/>
        </authorList>
    </citation>
    <scope>NUCLEOTIDE SEQUENCE [LARGE SCALE GENOMIC DNA]</scope>
    <source>
        <strain evidence="3 4">CM01</strain>
    </source>
</reference>
<dbReference type="OrthoDB" id="71600at2759"/>
<name>G3JFJ5_CORMM</name>
<gene>
    <name evidence="3" type="ORF">CCM_04943</name>
</gene>
<protein>
    <submittedName>
        <fullName evidence="3">Tetraspanin Tsp3</fullName>
    </submittedName>
</protein>
<feature type="transmembrane region" description="Helical" evidence="2">
    <location>
        <begin position="58"/>
        <end position="81"/>
    </location>
</feature>
<proteinExistence type="predicted"/>
<accession>G3JFJ5</accession>
<feature type="transmembrane region" description="Helical" evidence="2">
    <location>
        <begin position="27"/>
        <end position="46"/>
    </location>
</feature>
<dbReference type="RefSeq" id="XP_006670152.1">
    <property type="nucleotide sequence ID" value="XM_006670089.1"/>
</dbReference>
<dbReference type="eggNOG" id="ENOG502SP07">
    <property type="taxonomic scope" value="Eukaryota"/>
</dbReference>
<organism evidence="3 4">
    <name type="scientific">Cordyceps militaris (strain CM01)</name>
    <name type="common">Caterpillar fungus</name>
    <dbReference type="NCBI Taxonomy" id="983644"/>
    <lineage>
        <taxon>Eukaryota</taxon>
        <taxon>Fungi</taxon>
        <taxon>Dikarya</taxon>
        <taxon>Ascomycota</taxon>
        <taxon>Pezizomycotina</taxon>
        <taxon>Sordariomycetes</taxon>
        <taxon>Hypocreomycetidae</taxon>
        <taxon>Hypocreales</taxon>
        <taxon>Cordycipitaceae</taxon>
        <taxon>Cordyceps</taxon>
    </lineage>
</organism>
<keyword evidence="2" id="KW-0812">Transmembrane</keyword>
<dbReference type="InParanoid" id="G3JFJ5"/>
<feature type="compositionally biased region" description="Basic and acidic residues" evidence="1">
    <location>
        <begin position="256"/>
        <end position="272"/>
    </location>
</feature>